<dbReference type="SUPFAM" id="SSF46626">
    <property type="entry name" value="Cytochrome c"/>
    <property type="match status" value="1"/>
</dbReference>
<sequence>MMRSRTGQQHVRGQGTALAVVVAAWASSVAWVASPWPAAPAAQQSPAMPPAGAAPVSEPPEAFRRVCIKCHTSDRVVQGRRFRPQWEELIEQMVSRGAVVNDEDFEVIIGYLVSEFGRVRVNTATAPELASVLHLEAAEADAIVTARRAAGRFADFDALVAAPGVPVAALTTRRDALFF</sequence>
<dbReference type="SUPFAM" id="SSF47781">
    <property type="entry name" value="RuvA domain 2-like"/>
    <property type="match status" value="1"/>
</dbReference>
<accession>A0A143PUP2</accession>
<dbReference type="InterPro" id="IPR010994">
    <property type="entry name" value="RuvA_2-like"/>
</dbReference>
<dbReference type="OrthoDB" id="232040at2"/>
<gene>
    <name evidence="1" type="ORF">LuPra_04769</name>
</gene>
<reference evidence="2" key="2">
    <citation type="submission" date="2016-04" db="EMBL/GenBank/DDBJ databases">
        <title>First Complete Genome Sequence of a Subdivision 6 Acidobacterium.</title>
        <authorList>
            <person name="Huang S."/>
            <person name="Vieira S."/>
            <person name="Bunk B."/>
            <person name="Riedel T."/>
            <person name="Sproeer C."/>
            <person name="Overmann J."/>
        </authorList>
    </citation>
    <scope>NUCLEOTIDE SEQUENCE [LARGE SCALE GENOMIC DNA]</scope>
    <source>
        <strain evidence="2">DSM 100886 HEG_-6_39</strain>
    </source>
</reference>
<organism evidence="1 2">
    <name type="scientific">Luteitalea pratensis</name>
    <dbReference type="NCBI Taxonomy" id="1855912"/>
    <lineage>
        <taxon>Bacteria</taxon>
        <taxon>Pseudomonadati</taxon>
        <taxon>Acidobacteriota</taxon>
        <taxon>Vicinamibacteria</taxon>
        <taxon>Vicinamibacterales</taxon>
        <taxon>Vicinamibacteraceae</taxon>
        <taxon>Luteitalea</taxon>
    </lineage>
</organism>
<dbReference type="Gene3D" id="1.10.760.10">
    <property type="entry name" value="Cytochrome c-like domain"/>
    <property type="match status" value="1"/>
</dbReference>
<dbReference type="RefSeq" id="WP_110173060.1">
    <property type="nucleotide sequence ID" value="NZ_CP015136.1"/>
</dbReference>
<dbReference type="KEGG" id="abac:LuPra_04769"/>
<dbReference type="Pfam" id="PF12836">
    <property type="entry name" value="HHH_3"/>
    <property type="match status" value="1"/>
</dbReference>
<reference evidence="1 2" key="1">
    <citation type="journal article" date="2016" name="Genome Announc.">
        <title>First Complete Genome Sequence of a Subdivision 6 Acidobacterium Strain.</title>
        <authorList>
            <person name="Huang S."/>
            <person name="Vieira S."/>
            <person name="Bunk B."/>
            <person name="Riedel T."/>
            <person name="Sproer C."/>
            <person name="Overmann J."/>
        </authorList>
    </citation>
    <scope>NUCLEOTIDE SEQUENCE [LARGE SCALE GENOMIC DNA]</scope>
    <source>
        <strain evidence="2">DSM 100886 HEG_-6_39</strain>
    </source>
</reference>
<dbReference type="AlphaFoldDB" id="A0A143PUP2"/>
<dbReference type="InterPro" id="IPR036909">
    <property type="entry name" value="Cyt_c-like_dom_sf"/>
</dbReference>
<protein>
    <submittedName>
        <fullName evidence="1">Helix-hairpin-helix motif</fullName>
    </submittedName>
</protein>
<dbReference type="Proteomes" id="UP000076079">
    <property type="component" value="Chromosome"/>
</dbReference>
<dbReference type="EMBL" id="CP015136">
    <property type="protein sequence ID" value="AMY11519.1"/>
    <property type="molecule type" value="Genomic_DNA"/>
</dbReference>
<evidence type="ECO:0000313" key="1">
    <source>
        <dbReference type="EMBL" id="AMY11519.1"/>
    </source>
</evidence>
<keyword evidence="2" id="KW-1185">Reference proteome</keyword>
<evidence type="ECO:0000313" key="2">
    <source>
        <dbReference type="Proteomes" id="UP000076079"/>
    </source>
</evidence>
<dbReference type="STRING" id="1855912.LuPra_04769"/>
<dbReference type="GO" id="GO:0009055">
    <property type="term" value="F:electron transfer activity"/>
    <property type="evidence" value="ECO:0007669"/>
    <property type="project" value="InterPro"/>
</dbReference>
<proteinExistence type="predicted"/>
<dbReference type="Gene3D" id="1.10.150.280">
    <property type="entry name" value="AF1531-like domain"/>
    <property type="match status" value="1"/>
</dbReference>
<name>A0A143PUP2_LUTPR</name>
<dbReference type="GO" id="GO:0020037">
    <property type="term" value="F:heme binding"/>
    <property type="evidence" value="ECO:0007669"/>
    <property type="project" value="InterPro"/>
</dbReference>